<name>A0A4P7NTS5_PYROR</name>
<reference evidence="1 2" key="1">
    <citation type="journal article" date="2019" name="Mol. Biol. Evol.">
        <title>Blast fungal genomes show frequent chromosomal changes, gene gains and losses, and effector gene turnover.</title>
        <authorList>
            <person name="Gomez Luciano L.B."/>
            <person name="Jason Tsai I."/>
            <person name="Chuma I."/>
            <person name="Tosa Y."/>
            <person name="Chen Y.H."/>
            <person name="Li J.Y."/>
            <person name="Li M.Y."/>
            <person name="Jade Lu M.Y."/>
            <person name="Nakayashiki H."/>
            <person name="Li W.H."/>
        </authorList>
    </citation>
    <scope>NUCLEOTIDE SEQUENCE [LARGE SCALE GENOMIC DNA]</scope>
    <source>
        <strain evidence="1">MZ5-1-6</strain>
    </source>
</reference>
<evidence type="ECO:0000313" key="2">
    <source>
        <dbReference type="Proteomes" id="UP000294847"/>
    </source>
</evidence>
<evidence type="ECO:0000313" key="1">
    <source>
        <dbReference type="EMBL" id="QBZ65789.1"/>
    </source>
</evidence>
<sequence length="175" mass="19510">MSNSFVIERAGTAAVSVVCSPYSSSFLRLAITKYEGRDPDGYSVFLSLTLGKQNANSTLLQCNTLSWLMRTSPATTRPTEAATPHALALASETYQETQPPTDCAFFQIPPGIQQPFHQTCCQASDGFTVRIQETAQSAFVRQDPNNSISRHFHFRARITHYISSQNETEERQRVK</sequence>
<dbReference type="EMBL" id="CP034210">
    <property type="protein sequence ID" value="QBZ65789.1"/>
    <property type="molecule type" value="Genomic_DNA"/>
</dbReference>
<organism evidence="1 2">
    <name type="scientific">Pyricularia oryzae</name>
    <name type="common">Rice blast fungus</name>
    <name type="synonym">Magnaporthe oryzae</name>
    <dbReference type="NCBI Taxonomy" id="318829"/>
    <lineage>
        <taxon>Eukaryota</taxon>
        <taxon>Fungi</taxon>
        <taxon>Dikarya</taxon>
        <taxon>Ascomycota</taxon>
        <taxon>Pezizomycotina</taxon>
        <taxon>Sordariomycetes</taxon>
        <taxon>Sordariomycetidae</taxon>
        <taxon>Magnaporthales</taxon>
        <taxon>Pyriculariaceae</taxon>
        <taxon>Pyricularia</taxon>
    </lineage>
</organism>
<proteinExistence type="predicted"/>
<dbReference type="AlphaFoldDB" id="A0A4P7NTS5"/>
<dbReference type="Proteomes" id="UP000294847">
    <property type="component" value="Chromosome 7"/>
</dbReference>
<gene>
    <name evidence="1" type="ORF">PoMZ_12753</name>
</gene>
<protein>
    <submittedName>
        <fullName evidence="1">Uncharacterized protein</fullName>
    </submittedName>
</protein>
<accession>A0A4P7NTS5</accession>